<gene>
    <name evidence="8" type="ORF">ACJMK2_031897</name>
</gene>
<comment type="similarity">
    <text evidence="2">Belongs to the fibroblast growth factor-binding protein family.</text>
</comment>
<feature type="signal peptide" evidence="7">
    <location>
        <begin position="1"/>
        <end position="20"/>
    </location>
</feature>
<evidence type="ECO:0000256" key="1">
    <source>
        <dbReference type="ARBA" id="ARBA00004613"/>
    </source>
</evidence>
<comment type="caution">
    <text evidence="8">The sequence shown here is derived from an EMBL/GenBank/DDBJ whole genome shotgun (WGS) entry which is preliminary data.</text>
</comment>
<dbReference type="GO" id="GO:0005576">
    <property type="term" value="C:extracellular region"/>
    <property type="evidence" value="ECO:0007669"/>
    <property type="project" value="UniProtKB-SubCell"/>
</dbReference>
<evidence type="ECO:0000256" key="5">
    <source>
        <dbReference type="ARBA" id="ARBA00023157"/>
    </source>
</evidence>
<dbReference type="InterPro" id="IPR010510">
    <property type="entry name" value="FGF1-bd"/>
</dbReference>
<organism evidence="8 9">
    <name type="scientific">Sinanodonta woodiana</name>
    <name type="common">Chinese pond mussel</name>
    <name type="synonym">Anodonta woodiana</name>
    <dbReference type="NCBI Taxonomy" id="1069815"/>
    <lineage>
        <taxon>Eukaryota</taxon>
        <taxon>Metazoa</taxon>
        <taxon>Spiralia</taxon>
        <taxon>Lophotrochozoa</taxon>
        <taxon>Mollusca</taxon>
        <taxon>Bivalvia</taxon>
        <taxon>Autobranchia</taxon>
        <taxon>Heteroconchia</taxon>
        <taxon>Palaeoheterodonta</taxon>
        <taxon>Unionida</taxon>
        <taxon>Unionoidea</taxon>
        <taxon>Unionidae</taxon>
        <taxon>Unioninae</taxon>
        <taxon>Sinanodonta</taxon>
    </lineage>
</organism>
<dbReference type="AlphaFoldDB" id="A0ABD3X042"/>
<dbReference type="GO" id="GO:0019838">
    <property type="term" value="F:growth factor binding"/>
    <property type="evidence" value="ECO:0007669"/>
    <property type="project" value="UniProtKB-KW"/>
</dbReference>
<accession>A0ABD3X042</accession>
<evidence type="ECO:0000313" key="9">
    <source>
        <dbReference type="Proteomes" id="UP001634394"/>
    </source>
</evidence>
<keyword evidence="5" id="KW-1015">Disulfide bond</keyword>
<evidence type="ECO:0000256" key="6">
    <source>
        <dbReference type="ARBA" id="ARBA00023183"/>
    </source>
</evidence>
<dbReference type="EMBL" id="JBJQND010000004">
    <property type="protein sequence ID" value="KAL3879609.1"/>
    <property type="molecule type" value="Genomic_DNA"/>
</dbReference>
<evidence type="ECO:0000256" key="7">
    <source>
        <dbReference type="SAM" id="SignalP"/>
    </source>
</evidence>
<proteinExistence type="inferred from homology"/>
<keyword evidence="3" id="KW-0964">Secreted</keyword>
<reference evidence="8 9" key="1">
    <citation type="submission" date="2024-11" db="EMBL/GenBank/DDBJ databases">
        <title>Chromosome-level genome assembly of the freshwater bivalve Anodonta woodiana.</title>
        <authorList>
            <person name="Chen X."/>
        </authorList>
    </citation>
    <scope>NUCLEOTIDE SEQUENCE [LARGE SCALE GENOMIC DNA]</scope>
    <source>
        <strain evidence="8">MN2024</strain>
        <tissue evidence="8">Gills</tissue>
    </source>
</reference>
<evidence type="ECO:0000256" key="2">
    <source>
        <dbReference type="ARBA" id="ARBA00008326"/>
    </source>
</evidence>
<feature type="chain" id="PRO_5044871887" description="Secreted protein" evidence="7">
    <location>
        <begin position="21"/>
        <end position="133"/>
    </location>
</feature>
<dbReference type="Pfam" id="PF06473">
    <property type="entry name" value="FGF-BP1"/>
    <property type="match status" value="1"/>
</dbReference>
<dbReference type="Proteomes" id="UP001634394">
    <property type="component" value="Unassembled WGS sequence"/>
</dbReference>
<evidence type="ECO:0000256" key="4">
    <source>
        <dbReference type="ARBA" id="ARBA00022729"/>
    </source>
</evidence>
<evidence type="ECO:0000313" key="8">
    <source>
        <dbReference type="EMBL" id="KAL3879609.1"/>
    </source>
</evidence>
<keyword evidence="9" id="KW-1185">Reference proteome</keyword>
<protein>
    <recommendedName>
        <fullName evidence="10">Secreted protein</fullName>
    </recommendedName>
</protein>
<sequence>MIRTHLFSLIFLGIISLDVAVKFEKKPLDKAQCSWERVRCANGAWDFNVNCTTRQMSYGCKYEGNPSKCSWYQTTGNPDIFYKELAEEAAIDQRTACSRDCLVNNKHCQDVIFKKAAKSLQPISREKGKRRPT</sequence>
<evidence type="ECO:0000256" key="3">
    <source>
        <dbReference type="ARBA" id="ARBA00022525"/>
    </source>
</evidence>
<name>A0ABD3X042_SINWO</name>
<keyword evidence="4 7" id="KW-0732">Signal</keyword>
<evidence type="ECO:0008006" key="10">
    <source>
        <dbReference type="Google" id="ProtNLM"/>
    </source>
</evidence>
<keyword evidence="6" id="KW-0340">Growth factor binding</keyword>
<comment type="subcellular location">
    <subcellularLocation>
        <location evidence="1">Secreted</location>
    </subcellularLocation>
</comment>